<dbReference type="PANTHER" id="PTHR43557:SF2">
    <property type="entry name" value="RIESKE DOMAIN-CONTAINING PROTEIN-RELATED"/>
    <property type="match status" value="1"/>
</dbReference>
<evidence type="ECO:0000256" key="4">
    <source>
        <dbReference type="ARBA" id="ARBA00023002"/>
    </source>
</evidence>
<dbReference type="InterPro" id="IPR016156">
    <property type="entry name" value="FAD/NAD-linked_Rdtase_dimer_sf"/>
</dbReference>
<dbReference type="PRINTS" id="PR00411">
    <property type="entry name" value="PNDRDTASEI"/>
</dbReference>
<keyword evidence="2" id="KW-0285">Flavoprotein</keyword>
<dbReference type="Proteomes" id="UP001597417">
    <property type="component" value="Unassembled WGS sequence"/>
</dbReference>
<comment type="caution">
    <text evidence="8">The sequence shown here is derived from an EMBL/GenBank/DDBJ whole genome shotgun (WGS) entry which is preliminary data.</text>
</comment>
<dbReference type="SUPFAM" id="SSF51905">
    <property type="entry name" value="FAD/NAD(P)-binding domain"/>
    <property type="match status" value="1"/>
</dbReference>
<dbReference type="EMBL" id="JBHUKR010000006">
    <property type="protein sequence ID" value="MFD2417155.1"/>
    <property type="molecule type" value="Genomic_DNA"/>
</dbReference>
<evidence type="ECO:0000256" key="1">
    <source>
        <dbReference type="ARBA" id="ARBA00001974"/>
    </source>
</evidence>
<proteinExistence type="predicted"/>
<dbReference type="InterPro" id="IPR028202">
    <property type="entry name" value="Reductase_C"/>
</dbReference>
<evidence type="ECO:0000259" key="7">
    <source>
        <dbReference type="Pfam" id="PF14759"/>
    </source>
</evidence>
<name>A0ABW5FR51_9PSEU</name>
<organism evidence="8 9">
    <name type="scientific">Amycolatopsis pigmentata</name>
    <dbReference type="NCBI Taxonomy" id="450801"/>
    <lineage>
        <taxon>Bacteria</taxon>
        <taxon>Bacillati</taxon>
        <taxon>Actinomycetota</taxon>
        <taxon>Actinomycetes</taxon>
        <taxon>Pseudonocardiales</taxon>
        <taxon>Pseudonocardiaceae</taxon>
        <taxon>Amycolatopsis</taxon>
    </lineage>
</organism>
<dbReference type="Pfam" id="PF14759">
    <property type="entry name" value="Reductase_C"/>
    <property type="match status" value="1"/>
</dbReference>
<dbReference type="Gene3D" id="3.50.50.60">
    <property type="entry name" value="FAD/NAD(P)-binding domain"/>
    <property type="match status" value="2"/>
</dbReference>
<feature type="region of interest" description="Disordered" evidence="5">
    <location>
        <begin position="406"/>
        <end position="430"/>
    </location>
</feature>
<dbReference type="InterPro" id="IPR023753">
    <property type="entry name" value="FAD/NAD-binding_dom"/>
</dbReference>
<accession>A0ABW5FR51</accession>
<evidence type="ECO:0000313" key="9">
    <source>
        <dbReference type="Proteomes" id="UP001597417"/>
    </source>
</evidence>
<sequence length="430" mass="45527">MNDEKIVVVGASLAGLRAAEALREQGFAGSVTLVGDEPHRPYDRPPLSKAVLAGRLDAKNTQLPQIRPLDARWLLGVAASALDRQRRQIVLADGRRIGYDKLLIATGTHARPWPNAAEASLNGVHLLRGLDDAGRLRAALVAGPRRVLVIGGGFTGSEVASVCRDMGIEVTLVQRGTAPLATALGTVVGRFAARVQRAADVDLRTNTTVEVLEGDAAGRLRRARLSDGTTIETDLAVVALGAVGNVGWLSGSGLSADERGVLCDASCRVLDLDGRIAENIYAAGDVARWPHPLYDGRLVRLDHWDNAISQARVAAHTMVHGHRAPKAHDELPSFWSNQFGMNLKSVGLTAPADEVAITQGSPDADKFVVTYGHRGRLVAAVAVNAPRVLDGYAALIRARSPFPPEINATDGPAELTPVPAHSPFAADGRD</sequence>
<evidence type="ECO:0000256" key="3">
    <source>
        <dbReference type="ARBA" id="ARBA00022827"/>
    </source>
</evidence>
<feature type="domain" description="Reductase C-terminal" evidence="7">
    <location>
        <begin position="334"/>
        <end position="406"/>
    </location>
</feature>
<dbReference type="InterPro" id="IPR050446">
    <property type="entry name" value="FAD-oxidoreductase/Apoptosis"/>
</dbReference>
<dbReference type="InterPro" id="IPR036188">
    <property type="entry name" value="FAD/NAD-bd_sf"/>
</dbReference>
<evidence type="ECO:0000256" key="2">
    <source>
        <dbReference type="ARBA" id="ARBA00022630"/>
    </source>
</evidence>
<dbReference type="RefSeq" id="WP_378264596.1">
    <property type="nucleotide sequence ID" value="NZ_JBHUKR010000006.1"/>
</dbReference>
<keyword evidence="3" id="KW-0274">FAD</keyword>
<keyword evidence="9" id="KW-1185">Reference proteome</keyword>
<evidence type="ECO:0000256" key="5">
    <source>
        <dbReference type="SAM" id="MobiDB-lite"/>
    </source>
</evidence>
<dbReference type="Gene3D" id="3.30.390.30">
    <property type="match status" value="1"/>
</dbReference>
<evidence type="ECO:0000259" key="6">
    <source>
        <dbReference type="Pfam" id="PF07992"/>
    </source>
</evidence>
<dbReference type="PANTHER" id="PTHR43557">
    <property type="entry name" value="APOPTOSIS-INDUCING FACTOR 1"/>
    <property type="match status" value="1"/>
</dbReference>
<dbReference type="PRINTS" id="PR00368">
    <property type="entry name" value="FADPNR"/>
</dbReference>
<gene>
    <name evidence="8" type="ORF">ACFSXZ_12550</name>
</gene>
<protein>
    <submittedName>
        <fullName evidence="8">NAD(P)/FAD-dependent oxidoreductase</fullName>
    </submittedName>
</protein>
<evidence type="ECO:0000313" key="8">
    <source>
        <dbReference type="EMBL" id="MFD2417155.1"/>
    </source>
</evidence>
<dbReference type="SUPFAM" id="SSF55424">
    <property type="entry name" value="FAD/NAD-linked reductases, dimerisation (C-terminal) domain"/>
    <property type="match status" value="1"/>
</dbReference>
<keyword evidence="4" id="KW-0560">Oxidoreductase</keyword>
<reference evidence="9" key="1">
    <citation type="journal article" date="2019" name="Int. J. Syst. Evol. Microbiol.">
        <title>The Global Catalogue of Microorganisms (GCM) 10K type strain sequencing project: providing services to taxonomists for standard genome sequencing and annotation.</title>
        <authorList>
            <consortium name="The Broad Institute Genomics Platform"/>
            <consortium name="The Broad Institute Genome Sequencing Center for Infectious Disease"/>
            <person name="Wu L."/>
            <person name="Ma J."/>
        </authorList>
    </citation>
    <scope>NUCLEOTIDE SEQUENCE [LARGE SCALE GENOMIC DNA]</scope>
    <source>
        <strain evidence="9">CGMCC 4.7645</strain>
    </source>
</reference>
<dbReference type="Pfam" id="PF07992">
    <property type="entry name" value="Pyr_redox_2"/>
    <property type="match status" value="1"/>
</dbReference>
<comment type="cofactor">
    <cofactor evidence="1">
        <name>FAD</name>
        <dbReference type="ChEBI" id="CHEBI:57692"/>
    </cofactor>
</comment>
<feature type="domain" description="FAD/NAD(P)-binding" evidence="6">
    <location>
        <begin position="5"/>
        <end position="311"/>
    </location>
</feature>